<accession>A0A0G0EM54</accession>
<dbReference type="InterPro" id="IPR001451">
    <property type="entry name" value="Hexapep"/>
</dbReference>
<reference evidence="5 6" key="1">
    <citation type="journal article" date="2015" name="Nature">
        <title>rRNA introns, odd ribosomes, and small enigmatic genomes across a large radiation of phyla.</title>
        <authorList>
            <person name="Brown C.T."/>
            <person name="Hug L.A."/>
            <person name="Thomas B.C."/>
            <person name="Sharon I."/>
            <person name="Castelle C.J."/>
            <person name="Singh A."/>
            <person name="Wilkins M.J."/>
            <person name="Williams K.H."/>
            <person name="Banfield J.F."/>
        </authorList>
    </citation>
    <scope>NUCLEOTIDE SEQUENCE [LARGE SCALE GENOMIC DNA]</scope>
</reference>
<dbReference type="GO" id="GO:0008374">
    <property type="term" value="F:O-acyltransferase activity"/>
    <property type="evidence" value="ECO:0007669"/>
    <property type="project" value="TreeGrafter"/>
</dbReference>
<dbReference type="PANTHER" id="PTHR23416">
    <property type="entry name" value="SIALIC ACID SYNTHASE-RELATED"/>
    <property type="match status" value="1"/>
</dbReference>
<keyword evidence="4" id="KW-0472">Membrane</keyword>
<dbReference type="CDD" id="cd04647">
    <property type="entry name" value="LbH_MAT_like"/>
    <property type="match status" value="1"/>
</dbReference>
<dbReference type="STRING" id="1618480.US11_C0001G0154"/>
<comment type="similarity">
    <text evidence="1">Belongs to the transferase hexapeptide repeat family.</text>
</comment>
<feature type="transmembrane region" description="Helical" evidence="4">
    <location>
        <begin position="22"/>
        <end position="42"/>
    </location>
</feature>
<organism evidence="5 6">
    <name type="scientific">Candidatus Roizmanbacteria bacterium GW2011_GWA2_36_23</name>
    <dbReference type="NCBI Taxonomy" id="1618480"/>
    <lineage>
        <taxon>Bacteria</taxon>
        <taxon>Candidatus Roizmaniibacteriota</taxon>
    </lineage>
</organism>
<dbReference type="SUPFAM" id="SSF51161">
    <property type="entry name" value="Trimeric LpxA-like enzymes"/>
    <property type="match status" value="1"/>
</dbReference>
<protein>
    <submittedName>
        <fullName evidence="5">Acetyltransferase (Isoleucine patch superfamily)</fullName>
    </submittedName>
</protein>
<dbReference type="GO" id="GO:0005829">
    <property type="term" value="C:cytosol"/>
    <property type="evidence" value="ECO:0007669"/>
    <property type="project" value="TreeGrafter"/>
</dbReference>
<dbReference type="Gene3D" id="2.160.10.10">
    <property type="entry name" value="Hexapeptide repeat proteins"/>
    <property type="match status" value="1"/>
</dbReference>
<evidence type="ECO:0000313" key="6">
    <source>
        <dbReference type="Proteomes" id="UP000034344"/>
    </source>
</evidence>
<dbReference type="InterPro" id="IPR051159">
    <property type="entry name" value="Hexapeptide_acetyltransf"/>
</dbReference>
<gene>
    <name evidence="5" type="ORF">US11_C0001G0154</name>
</gene>
<dbReference type="InterPro" id="IPR011004">
    <property type="entry name" value="Trimer_LpxA-like_sf"/>
</dbReference>
<evidence type="ECO:0000256" key="2">
    <source>
        <dbReference type="ARBA" id="ARBA00022679"/>
    </source>
</evidence>
<evidence type="ECO:0000313" key="5">
    <source>
        <dbReference type="EMBL" id="KKQ02195.1"/>
    </source>
</evidence>
<keyword evidence="4" id="KW-0812">Transmembrane</keyword>
<keyword evidence="3" id="KW-0677">Repeat</keyword>
<keyword evidence="2 5" id="KW-0808">Transferase</keyword>
<dbReference type="InterPro" id="IPR018357">
    <property type="entry name" value="Hexapep_transf_CS"/>
</dbReference>
<proteinExistence type="inferred from homology"/>
<dbReference type="PROSITE" id="PS00101">
    <property type="entry name" value="HEXAPEP_TRANSFERASES"/>
    <property type="match status" value="1"/>
</dbReference>
<evidence type="ECO:0000256" key="1">
    <source>
        <dbReference type="ARBA" id="ARBA00007274"/>
    </source>
</evidence>
<evidence type="ECO:0000256" key="4">
    <source>
        <dbReference type="SAM" id="Phobius"/>
    </source>
</evidence>
<name>A0A0G0EM54_9BACT</name>
<dbReference type="Proteomes" id="UP000034344">
    <property type="component" value="Unassembled WGS sequence"/>
</dbReference>
<evidence type="ECO:0000256" key="3">
    <source>
        <dbReference type="ARBA" id="ARBA00022737"/>
    </source>
</evidence>
<dbReference type="Pfam" id="PF00132">
    <property type="entry name" value="Hexapep"/>
    <property type="match status" value="1"/>
</dbReference>
<dbReference type="EMBL" id="LBRS01000001">
    <property type="protein sequence ID" value="KKQ02195.1"/>
    <property type="molecule type" value="Genomic_DNA"/>
</dbReference>
<sequence length="205" mass="22657">MQTFIKDKTGRTLTLENAFAKIFFRLQTIILECVVYFIHLIGHFPSHHIRRLFYRIAGISIGKGSALHTETRFYDPRNISIGDDSIIGEKAVLDGRDKLVIGNHVDIASEVMIYNSEHNVNAEHFSSVESIIKAPVIVADYVFIGPRAIIMPGVTIGKGAIVGAGAVVTKDVPPYAIVGGVPAKIIGERRNKNLDYKLGRAAWFR</sequence>
<comment type="caution">
    <text evidence="5">The sequence shown here is derived from an EMBL/GenBank/DDBJ whole genome shotgun (WGS) entry which is preliminary data.</text>
</comment>
<keyword evidence="4" id="KW-1133">Transmembrane helix</keyword>
<dbReference type="AlphaFoldDB" id="A0A0G0EM54"/>
<dbReference type="PANTHER" id="PTHR23416:SF23">
    <property type="entry name" value="ACETYLTRANSFERASE C18B11.09C-RELATED"/>
    <property type="match status" value="1"/>
</dbReference>